<dbReference type="Pfam" id="PF13561">
    <property type="entry name" value="adh_short_C2"/>
    <property type="match status" value="1"/>
</dbReference>
<dbReference type="EMBL" id="ABOX02000020">
    <property type="protein sequence ID" value="EEF60073.1"/>
    <property type="molecule type" value="Genomic_DNA"/>
</dbReference>
<dbReference type="AlphaFoldDB" id="B9XJ35"/>
<keyword evidence="4" id="KW-1185">Reference proteome</keyword>
<dbReference type="SUPFAM" id="SSF51735">
    <property type="entry name" value="NAD(P)-binding Rossmann-fold domains"/>
    <property type="match status" value="1"/>
</dbReference>
<dbReference type="RefSeq" id="WP_007415828.1">
    <property type="nucleotide sequence ID" value="NZ_ABOX02000020.1"/>
</dbReference>
<evidence type="ECO:0000256" key="1">
    <source>
        <dbReference type="ARBA" id="ARBA00006484"/>
    </source>
</evidence>
<dbReference type="CDD" id="cd05233">
    <property type="entry name" value="SDR_c"/>
    <property type="match status" value="1"/>
</dbReference>
<dbReference type="InterPro" id="IPR036291">
    <property type="entry name" value="NAD(P)-bd_dom_sf"/>
</dbReference>
<comment type="similarity">
    <text evidence="1">Belongs to the short-chain dehydrogenases/reductases (SDR) family.</text>
</comment>
<gene>
    <name evidence="3" type="ORF">Cflav_PD3132</name>
</gene>
<comment type="caution">
    <text evidence="3">The sequence shown here is derived from an EMBL/GenBank/DDBJ whole genome shotgun (WGS) entry which is preliminary data.</text>
</comment>
<dbReference type="PRINTS" id="PR00080">
    <property type="entry name" value="SDRFAMILY"/>
</dbReference>
<reference evidence="3 4" key="1">
    <citation type="journal article" date="2011" name="J. Bacteriol.">
        <title>Genome sequence of 'Pedosphaera parvula' Ellin514, an aerobic Verrucomicrobial isolate from pasture soil.</title>
        <authorList>
            <person name="Kant R."/>
            <person name="van Passel M.W."/>
            <person name="Sangwan P."/>
            <person name="Palva A."/>
            <person name="Lucas S."/>
            <person name="Copeland A."/>
            <person name="Lapidus A."/>
            <person name="Glavina Del Rio T."/>
            <person name="Dalin E."/>
            <person name="Tice H."/>
            <person name="Bruce D."/>
            <person name="Goodwin L."/>
            <person name="Pitluck S."/>
            <person name="Chertkov O."/>
            <person name="Larimer F.W."/>
            <person name="Land M.L."/>
            <person name="Hauser L."/>
            <person name="Brettin T.S."/>
            <person name="Detter J.C."/>
            <person name="Han S."/>
            <person name="de Vos W.M."/>
            <person name="Janssen P.H."/>
            <person name="Smidt H."/>
        </authorList>
    </citation>
    <scope>NUCLEOTIDE SEQUENCE [LARGE SCALE GENOMIC DNA]</scope>
    <source>
        <strain evidence="3 4">Ellin514</strain>
    </source>
</reference>
<accession>B9XJ35</accession>
<dbReference type="PANTHER" id="PTHR24321">
    <property type="entry name" value="DEHYDROGENASES, SHORT CHAIN"/>
    <property type="match status" value="1"/>
</dbReference>
<keyword evidence="2" id="KW-0560">Oxidoreductase</keyword>
<dbReference type="InterPro" id="IPR002347">
    <property type="entry name" value="SDR_fam"/>
</dbReference>
<dbReference type="NCBIfam" id="NF005559">
    <property type="entry name" value="PRK07231.1"/>
    <property type="match status" value="1"/>
</dbReference>
<dbReference type="Proteomes" id="UP000003688">
    <property type="component" value="Unassembled WGS sequence"/>
</dbReference>
<sequence>MSSTSTVPNDFRDKVVLVTGAGSGIGREAARSFAARGALVYCADINDRGLAETQSLITKASGKVQIAHTDVSVEEEVSSLLSRIDKEAGRLDVAFNNAGITGGAHRIEEYPMDDFDKVLRVNLKSVFLCMKYELPLLKRGGGGAICNTASVAAITGPGGMCAYAASKHAVLGLTRVAAMENAAHKVRVNALVPGWTDTPMVRAESAQNPAFAKHGLSAIPAKRGGQPSEVAAAAVWLCSSEASYVMGQMIVVDGGMTIGGFEFE</sequence>
<dbReference type="PROSITE" id="PS00061">
    <property type="entry name" value="ADH_SHORT"/>
    <property type="match status" value="1"/>
</dbReference>
<dbReference type="OrthoDB" id="9805904at2"/>
<name>B9XJ35_PEDPL</name>
<dbReference type="PRINTS" id="PR00081">
    <property type="entry name" value="GDHRDH"/>
</dbReference>
<dbReference type="PANTHER" id="PTHR24321:SF8">
    <property type="entry name" value="ESTRADIOL 17-BETA-DEHYDROGENASE 8-RELATED"/>
    <property type="match status" value="1"/>
</dbReference>
<dbReference type="Gene3D" id="3.40.50.720">
    <property type="entry name" value="NAD(P)-binding Rossmann-like Domain"/>
    <property type="match status" value="1"/>
</dbReference>
<evidence type="ECO:0000313" key="3">
    <source>
        <dbReference type="EMBL" id="EEF60073.1"/>
    </source>
</evidence>
<proteinExistence type="inferred from homology"/>
<dbReference type="FunFam" id="3.40.50.720:FF:000084">
    <property type="entry name" value="Short-chain dehydrogenase reductase"/>
    <property type="match status" value="1"/>
</dbReference>
<dbReference type="STRING" id="320771.Cflav_PD3132"/>
<evidence type="ECO:0000256" key="2">
    <source>
        <dbReference type="ARBA" id="ARBA00023002"/>
    </source>
</evidence>
<dbReference type="GO" id="GO:0016491">
    <property type="term" value="F:oxidoreductase activity"/>
    <property type="evidence" value="ECO:0007669"/>
    <property type="project" value="UniProtKB-KW"/>
</dbReference>
<protein>
    <submittedName>
        <fullName evidence="3">Short-chain dehydrogenase/reductase SDR</fullName>
    </submittedName>
</protein>
<dbReference type="InterPro" id="IPR020904">
    <property type="entry name" value="Sc_DH/Rdtase_CS"/>
</dbReference>
<evidence type="ECO:0000313" key="4">
    <source>
        <dbReference type="Proteomes" id="UP000003688"/>
    </source>
</evidence>
<organism evidence="3 4">
    <name type="scientific">Pedosphaera parvula (strain Ellin514)</name>
    <dbReference type="NCBI Taxonomy" id="320771"/>
    <lineage>
        <taxon>Bacteria</taxon>
        <taxon>Pseudomonadati</taxon>
        <taxon>Verrucomicrobiota</taxon>
        <taxon>Pedosphaerae</taxon>
        <taxon>Pedosphaerales</taxon>
        <taxon>Pedosphaeraceae</taxon>
        <taxon>Pedosphaera</taxon>
    </lineage>
</organism>